<feature type="transmembrane region" description="Helical" evidence="1">
    <location>
        <begin position="21"/>
        <end position="37"/>
    </location>
</feature>
<reference evidence="2 3" key="1">
    <citation type="submission" date="2016-09" db="EMBL/GenBank/DDBJ databases">
        <authorList>
            <person name="Capua I."/>
            <person name="De Benedictis P."/>
            <person name="Joannis T."/>
            <person name="Lombin L.H."/>
            <person name="Cattoli G."/>
        </authorList>
    </citation>
    <scope>NUCLEOTIDE SEQUENCE [LARGE SCALE GENOMIC DNA]</scope>
    <source>
        <strain evidence="2 3">LMG 25899</strain>
    </source>
</reference>
<keyword evidence="1" id="KW-1133">Transmembrane helix</keyword>
<proteinExistence type="predicted"/>
<feature type="transmembrane region" description="Helical" evidence="1">
    <location>
        <begin position="225"/>
        <end position="246"/>
    </location>
</feature>
<organism evidence="2 3">
    <name type="scientific">Enterococcus rivorum</name>
    <dbReference type="NCBI Taxonomy" id="762845"/>
    <lineage>
        <taxon>Bacteria</taxon>
        <taxon>Bacillati</taxon>
        <taxon>Bacillota</taxon>
        <taxon>Bacilli</taxon>
        <taxon>Lactobacillales</taxon>
        <taxon>Enterococcaceae</taxon>
        <taxon>Enterococcus</taxon>
    </lineage>
</organism>
<feature type="transmembrane region" description="Helical" evidence="1">
    <location>
        <begin position="57"/>
        <end position="80"/>
    </location>
</feature>
<evidence type="ECO:0000256" key="1">
    <source>
        <dbReference type="SAM" id="Phobius"/>
    </source>
</evidence>
<dbReference type="EMBL" id="MIEK01000049">
    <property type="protein sequence ID" value="OEH81364.1"/>
    <property type="molecule type" value="Genomic_DNA"/>
</dbReference>
<evidence type="ECO:0000313" key="3">
    <source>
        <dbReference type="Proteomes" id="UP000095256"/>
    </source>
</evidence>
<protein>
    <submittedName>
        <fullName evidence="2">Uncharacterized protein</fullName>
    </submittedName>
</protein>
<keyword evidence="1" id="KW-0812">Transmembrane</keyword>
<dbReference type="STRING" id="762845.BCR26_16770"/>
<dbReference type="RefSeq" id="WP_069699659.1">
    <property type="nucleotide sequence ID" value="NZ_JAGGMA010000008.1"/>
</dbReference>
<name>A0A1E5KU06_9ENTE</name>
<gene>
    <name evidence="2" type="ORF">BCR26_16770</name>
</gene>
<feature type="transmembrane region" description="Helical" evidence="1">
    <location>
        <begin position="179"/>
        <end position="205"/>
    </location>
</feature>
<dbReference type="Proteomes" id="UP000095256">
    <property type="component" value="Unassembled WGS sequence"/>
</dbReference>
<feature type="transmembrane region" description="Helical" evidence="1">
    <location>
        <begin position="146"/>
        <end position="172"/>
    </location>
</feature>
<evidence type="ECO:0000313" key="2">
    <source>
        <dbReference type="EMBL" id="OEH81364.1"/>
    </source>
</evidence>
<keyword evidence="1" id="KW-0472">Membrane</keyword>
<dbReference type="AlphaFoldDB" id="A0A1E5KU06"/>
<accession>A0A1E5KU06</accession>
<keyword evidence="3" id="KW-1185">Reference proteome</keyword>
<sequence length="252" mass="28562">METLKVEVGKLLKRKSSISSIVLFFAIPIIFIILIKTKNSAVVISGKINEFTLTLTVWEMLRILKISYLIPILLTTSNLGKEISDRSIHMYLIRVSRKKLFFSKLFSNILLTTMLYLSFWSSSLLVSHFLLSGTEFFEKNSHNLHMLSYAFLLGLLEILFVTVLACTISIFFTNIGGGVLTFLVIILFTILSNIKIIMIYLPTYICDFTRILKLATNQDITNDAVKSTLTLFIYTCAVLILGSVAFKNMDLN</sequence>
<feature type="transmembrane region" description="Helical" evidence="1">
    <location>
        <begin position="101"/>
        <end position="126"/>
    </location>
</feature>
<comment type="caution">
    <text evidence="2">The sequence shown here is derived from an EMBL/GenBank/DDBJ whole genome shotgun (WGS) entry which is preliminary data.</text>
</comment>